<keyword evidence="3" id="KW-0540">Nuclease</keyword>
<keyword evidence="1" id="KW-0732">Signal</keyword>
<evidence type="ECO:0000313" key="4">
    <source>
        <dbReference type="Proteomes" id="UP000315825"/>
    </source>
</evidence>
<feature type="signal peptide" evidence="1">
    <location>
        <begin position="1"/>
        <end position="23"/>
    </location>
</feature>
<dbReference type="GO" id="GO:0004519">
    <property type="term" value="F:endonuclease activity"/>
    <property type="evidence" value="ECO:0007669"/>
    <property type="project" value="UniProtKB-KW"/>
</dbReference>
<dbReference type="Proteomes" id="UP000315825">
    <property type="component" value="Unassembled WGS sequence"/>
</dbReference>
<evidence type="ECO:0000313" key="3">
    <source>
        <dbReference type="EMBL" id="RZO27183.1"/>
    </source>
</evidence>
<dbReference type="InterPro" id="IPR005135">
    <property type="entry name" value="Endo/exonuclease/phosphatase"/>
</dbReference>
<dbReference type="SUPFAM" id="SSF56219">
    <property type="entry name" value="DNase I-like"/>
    <property type="match status" value="1"/>
</dbReference>
<dbReference type="Gene3D" id="3.60.10.10">
    <property type="entry name" value="Endonuclease/exonuclease/phosphatase"/>
    <property type="match status" value="1"/>
</dbReference>
<feature type="domain" description="Endonuclease/exonuclease/phosphatase" evidence="2">
    <location>
        <begin position="91"/>
        <end position="274"/>
    </location>
</feature>
<comment type="caution">
    <text evidence="3">The sequence shown here is derived from an EMBL/GenBank/DDBJ whole genome shotgun (WGS) entry which is preliminary data.</text>
</comment>
<keyword evidence="3" id="KW-0255">Endonuclease</keyword>
<organism evidence="3 4">
    <name type="scientific">SAR86 cluster bacterium</name>
    <dbReference type="NCBI Taxonomy" id="2030880"/>
    <lineage>
        <taxon>Bacteria</taxon>
        <taxon>Pseudomonadati</taxon>
        <taxon>Pseudomonadota</taxon>
        <taxon>Gammaproteobacteria</taxon>
        <taxon>SAR86 cluster</taxon>
    </lineage>
</organism>
<dbReference type="AlphaFoldDB" id="A0A520N180"/>
<dbReference type="Pfam" id="PF03372">
    <property type="entry name" value="Exo_endo_phos"/>
    <property type="match status" value="1"/>
</dbReference>
<gene>
    <name evidence="3" type="ORF">EVA92_00120</name>
</gene>
<sequence>MNLLKVKNKFLLLIIFFSSVASSDSNSITVMSFNVENLFDAKDNPIKRDDTYLPISKKSSEKHIENCQKIRVKKWRDDCLYLDWNQSLIKQKIENILQVINSKNIDFISFQEVENIEMLEALQKGMKSQEFEHISLIDGQDDRGINLGVISKFPIIESKLHPINFEGVPKEVQDDTRGILETRVSTLDKKIISIYSVHFPAGYHPTSMRKDAFNMLETLVSKHSNVSIALGDFNVNITEDKKHNLYKNLSNKWEIAHLSGCKDCDGTSYYFRNGTWSFLDNLMVFKGRGAIFDDASIQVVKHPLQTDKNGIQISFNSSTGIGVSDHFPIMAKVLLNRDISD</sequence>
<accession>A0A520N180</accession>
<keyword evidence="3" id="KW-0269">Exonuclease</keyword>
<dbReference type="GO" id="GO:0004527">
    <property type="term" value="F:exonuclease activity"/>
    <property type="evidence" value="ECO:0007669"/>
    <property type="project" value="UniProtKB-KW"/>
</dbReference>
<protein>
    <submittedName>
        <fullName evidence="3">Endonuclease/exonuclease/phosphatase family protein</fullName>
    </submittedName>
</protein>
<proteinExistence type="predicted"/>
<reference evidence="3 4" key="1">
    <citation type="submission" date="2019-02" db="EMBL/GenBank/DDBJ databases">
        <title>Prokaryotic population dynamics and viral predation in marine succession experiment using metagenomics: the confinement effect.</title>
        <authorList>
            <person name="Haro-Moreno J.M."/>
            <person name="Rodriguez-Valera F."/>
            <person name="Lopez-Perez M."/>
        </authorList>
    </citation>
    <scope>NUCLEOTIDE SEQUENCE [LARGE SCALE GENOMIC DNA]</scope>
    <source>
        <strain evidence="3">MED-G159</strain>
    </source>
</reference>
<dbReference type="InterPro" id="IPR036691">
    <property type="entry name" value="Endo/exonu/phosph_ase_sf"/>
</dbReference>
<feature type="chain" id="PRO_5021732654" evidence="1">
    <location>
        <begin position="24"/>
        <end position="341"/>
    </location>
</feature>
<evidence type="ECO:0000256" key="1">
    <source>
        <dbReference type="SAM" id="SignalP"/>
    </source>
</evidence>
<evidence type="ECO:0000259" key="2">
    <source>
        <dbReference type="Pfam" id="PF03372"/>
    </source>
</evidence>
<keyword evidence="3" id="KW-0378">Hydrolase</keyword>
<name>A0A520N180_9GAMM</name>
<dbReference type="EMBL" id="SHBE01000001">
    <property type="protein sequence ID" value="RZO27183.1"/>
    <property type="molecule type" value="Genomic_DNA"/>
</dbReference>